<dbReference type="InterPro" id="IPR009531">
    <property type="entry name" value="DUF1150"/>
</dbReference>
<dbReference type="OrthoDB" id="7205167at2"/>
<gene>
    <name evidence="1" type="ORF">SAMN05216227_101252</name>
</gene>
<sequence length="75" mass="8121">MNTPFNQMPAMGDRIVYVRAVEVADLPLSLQEQAEGLTQIYAVHSTDGAQLALVADKKLAFALARENDLAPVSVH</sequence>
<protein>
    <recommendedName>
        <fullName evidence="3">DUF1150 family protein</fullName>
    </recommendedName>
</protein>
<name>A0A1H8FYE7_9RHOB</name>
<organism evidence="1 2">
    <name type="scientific">Pseudorhodobacter antarcticus</name>
    <dbReference type="NCBI Taxonomy" id="1077947"/>
    <lineage>
        <taxon>Bacteria</taxon>
        <taxon>Pseudomonadati</taxon>
        <taxon>Pseudomonadota</taxon>
        <taxon>Alphaproteobacteria</taxon>
        <taxon>Rhodobacterales</taxon>
        <taxon>Paracoccaceae</taxon>
        <taxon>Pseudorhodobacter</taxon>
    </lineage>
</organism>
<proteinExistence type="predicted"/>
<dbReference type="EMBL" id="FOCO01000012">
    <property type="protein sequence ID" value="SEN36560.1"/>
    <property type="molecule type" value="Genomic_DNA"/>
</dbReference>
<reference evidence="1 2" key="1">
    <citation type="submission" date="2016-10" db="EMBL/GenBank/DDBJ databases">
        <authorList>
            <person name="de Groot N.N."/>
        </authorList>
    </citation>
    <scope>NUCLEOTIDE SEQUENCE [LARGE SCALE GENOMIC DNA]</scope>
    <source>
        <strain evidence="1 2">CGMCC 1.10836</strain>
    </source>
</reference>
<evidence type="ECO:0008006" key="3">
    <source>
        <dbReference type="Google" id="ProtNLM"/>
    </source>
</evidence>
<dbReference type="Pfam" id="PF06620">
    <property type="entry name" value="DUF1150"/>
    <property type="match status" value="1"/>
</dbReference>
<dbReference type="Proteomes" id="UP000183002">
    <property type="component" value="Unassembled WGS sequence"/>
</dbReference>
<dbReference type="AlphaFoldDB" id="A0A1H8FYE7"/>
<dbReference type="STRING" id="1077947.SAMN05216227_101252"/>
<accession>A0A1H8FYE7</accession>
<evidence type="ECO:0000313" key="1">
    <source>
        <dbReference type="EMBL" id="SEN36560.1"/>
    </source>
</evidence>
<keyword evidence="2" id="KW-1185">Reference proteome</keyword>
<evidence type="ECO:0000313" key="2">
    <source>
        <dbReference type="Proteomes" id="UP000183002"/>
    </source>
</evidence>